<dbReference type="Proteomes" id="UP000297635">
    <property type="component" value="Unassembled WGS sequence"/>
</dbReference>
<gene>
    <name evidence="2" type="ORF">EZ315_05800</name>
</gene>
<keyword evidence="3" id="KW-1185">Reference proteome</keyword>
<accession>A0A4Z0V9K4</accession>
<evidence type="ECO:0000313" key="3">
    <source>
        <dbReference type="Proteomes" id="UP000297635"/>
    </source>
</evidence>
<protein>
    <submittedName>
        <fullName evidence="2">Uncharacterized protein</fullName>
    </submittedName>
</protein>
<feature type="region of interest" description="Disordered" evidence="1">
    <location>
        <begin position="182"/>
        <end position="208"/>
    </location>
</feature>
<feature type="compositionally biased region" description="Basic and acidic residues" evidence="1">
    <location>
        <begin position="186"/>
        <end position="208"/>
    </location>
</feature>
<proteinExistence type="predicted"/>
<organism evidence="2 3">
    <name type="scientific">Duncaniella freteri</name>
    <dbReference type="NCBI Taxonomy" id="2530391"/>
    <lineage>
        <taxon>Bacteria</taxon>
        <taxon>Pseudomonadati</taxon>
        <taxon>Bacteroidota</taxon>
        <taxon>Bacteroidia</taxon>
        <taxon>Bacteroidales</taxon>
        <taxon>Muribaculaceae</taxon>
        <taxon>Duncaniella</taxon>
    </lineage>
</organism>
<dbReference type="AlphaFoldDB" id="A0A4Z0V9K4"/>
<evidence type="ECO:0000256" key="1">
    <source>
        <dbReference type="SAM" id="MobiDB-lite"/>
    </source>
</evidence>
<name>A0A4Z0V9K4_9BACT</name>
<comment type="caution">
    <text evidence="2">The sequence shown here is derived from an EMBL/GenBank/DDBJ whole genome shotgun (WGS) entry which is preliminary data.</text>
</comment>
<dbReference type="EMBL" id="SJSA01000001">
    <property type="protein sequence ID" value="TGG40233.1"/>
    <property type="molecule type" value="Genomic_DNA"/>
</dbReference>
<sequence>MSVKKRQKHPYRIGLAAIGRMYVRMICDARSTVVSEAQFRDMMFGMMCYIEDPGWVPAPDAVINPEVMDRVRADVDRSARLSEAARRRAARRKVAAADAAADRHEERARAYPAKEVASIVGRDYCHMPQAQAVAAPLAAPCVPEPVRVPAVSPPLPFHAGRRASPPGKGACLLEVKLPSSVFDDSSEPRVRSDTEMEYHRLHDRYPGE</sequence>
<dbReference type="RefSeq" id="WP_135471246.1">
    <property type="nucleotide sequence ID" value="NZ_CASJDB010000014.1"/>
</dbReference>
<reference evidence="2 3" key="1">
    <citation type="submission" date="2019-02" db="EMBL/GenBank/DDBJ databases">
        <title>Isolation and identification of novel species under the genus Muribaculum.</title>
        <authorList>
            <person name="Miyake S."/>
            <person name="Ding Y."/>
            <person name="Low A."/>
            <person name="Soh M."/>
            <person name="Seedorf H."/>
        </authorList>
    </citation>
    <scope>NUCLEOTIDE SEQUENCE [LARGE SCALE GENOMIC DNA]</scope>
    <source>
        <strain evidence="2 3">TLL-A3</strain>
    </source>
</reference>
<dbReference type="GeneID" id="82149302"/>
<evidence type="ECO:0000313" key="2">
    <source>
        <dbReference type="EMBL" id="TGG40233.1"/>
    </source>
</evidence>